<name>A0A5B6VQ60_9ROSI</name>
<evidence type="ECO:0000313" key="3">
    <source>
        <dbReference type="Proteomes" id="UP000325315"/>
    </source>
</evidence>
<accession>A0A5B6VQ60</accession>
<organism evidence="2 3">
    <name type="scientific">Gossypium australe</name>
    <dbReference type="NCBI Taxonomy" id="47621"/>
    <lineage>
        <taxon>Eukaryota</taxon>
        <taxon>Viridiplantae</taxon>
        <taxon>Streptophyta</taxon>
        <taxon>Embryophyta</taxon>
        <taxon>Tracheophyta</taxon>
        <taxon>Spermatophyta</taxon>
        <taxon>Magnoliopsida</taxon>
        <taxon>eudicotyledons</taxon>
        <taxon>Gunneridae</taxon>
        <taxon>Pentapetalae</taxon>
        <taxon>rosids</taxon>
        <taxon>malvids</taxon>
        <taxon>Malvales</taxon>
        <taxon>Malvaceae</taxon>
        <taxon>Malvoideae</taxon>
        <taxon>Gossypium</taxon>
    </lineage>
</organism>
<evidence type="ECO:0000313" key="2">
    <source>
        <dbReference type="EMBL" id="KAA3471184.1"/>
    </source>
</evidence>
<dbReference type="AlphaFoldDB" id="A0A5B6VQ60"/>
<dbReference type="InterPro" id="IPR054722">
    <property type="entry name" value="PolX-like_BBD"/>
</dbReference>
<dbReference type="Proteomes" id="UP000325315">
    <property type="component" value="Unassembled WGS sequence"/>
</dbReference>
<evidence type="ECO:0000259" key="1">
    <source>
        <dbReference type="Pfam" id="PF22936"/>
    </source>
</evidence>
<gene>
    <name evidence="2" type="ORF">EPI10_016828</name>
</gene>
<comment type="caution">
    <text evidence="2">The sequence shown here is derived from an EMBL/GenBank/DDBJ whole genome shotgun (WGS) entry which is preliminary data.</text>
</comment>
<dbReference type="Pfam" id="PF22936">
    <property type="entry name" value="Pol_BBD"/>
    <property type="match status" value="1"/>
</dbReference>
<reference evidence="3" key="1">
    <citation type="journal article" date="2019" name="Plant Biotechnol. J.">
        <title>Genome sequencing of the Australian wild diploid species Gossypium australe highlights disease resistance and delayed gland morphogenesis.</title>
        <authorList>
            <person name="Cai Y."/>
            <person name="Cai X."/>
            <person name="Wang Q."/>
            <person name="Wang P."/>
            <person name="Zhang Y."/>
            <person name="Cai C."/>
            <person name="Xu Y."/>
            <person name="Wang K."/>
            <person name="Zhou Z."/>
            <person name="Wang C."/>
            <person name="Geng S."/>
            <person name="Li B."/>
            <person name="Dong Q."/>
            <person name="Hou Y."/>
            <person name="Wang H."/>
            <person name="Ai P."/>
            <person name="Liu Z."/>
            <person name="Yi F."/>
            <person name="Sun M."/>
            <person name="An G."/>
            <person name="Cheng J."/>
            <person name="Zhang Y."/>
            <person name="Shi Q."/>
            <person name="Xie Y."/>
            <person name="Shi X."/>
            <person name="Chang Y."/>
            <person name="Huang F."/>
            <person name="Chen Y."/>
            <person name="Hong S."/>
            <person name="Mi L."/>
            <person name="Sun Q."/>
            <person name="Zhang L."/>
            <person name="Zhou B."/>
            <person name="Peng R."/>
            <person name="Zhang X."/>
            <person name="Liu F."/>
        </authorList>
    </citation>
    <scope>NUCLEOTIDE SEQUENCE [LARGE SCALE GENOMIC DNA]</scope>
    <source>
        <strain evidence="3">cv. PA1801</strain>
    </source>
</reference>
<dbReference type="EMBL" id="SMMG02000006">
    <property type="protein sequence ID" value="KAA3471184.1"/>
    <property type="molecule type" value="Genomic_DNA"/>
</dbReference>
<sequence length="97" mass="11074">MTSKCNHVVCSIEESRDTSIVAIDELQSNFLVHEQRIGSHNEEEHALKITHRDHSGCSNHMCGNKEYFSNFDENSKDLMKLGNNTSMVVIRRGNVRL</sequence>
<dbReference type="OrthoDB" id="2013098at2759"/>
<keyword evidence="3" id="KW-1185">Reference proteome</keyword>
<proteinExistence type="predicted"/>
<protein>
    <submittedName>
        <fullName evidence="2">Retrovirus-related Pol polyprotein from transposon TNT 1-94</fullName>
    </submittedName>
</protein>
<feature type="domain" description="Retrovirus-related Pol polyprotein from transposon TNT 1-94-like beta-barrel" evidence="1">
    <location>
        <begin position="55"/>
        <end position="97"/>
    </location>
</feature>